<dbReference type="Proteomes" id="UP000287447">
    <property type="component" value="Unassembled WGS sequence"/>
</dbReference>
<organism evidence="1 2">
    <name type="scientific">Hwanghaeella grinnelliae</name>
    <dbReference type="NCBI Taxonomy" id="2500179"/>
    <lineage>
        <taxon>Bacteria</taxon>
        <taxon>Pseudomonadati</taxon>
        <taxon>Pseudomonadota</taxon>
        <taxon>Alphaproteobacteria</taxon>
        <taxon>Rhodospirillales</taxon>
        <taxon>Rhodospirillaceae</taxon>
        <taxon>Hwanghaeella</taxon>
    </lineage>
</organism>
<keyword evidence="2" id="KW-1185">Reference proteome</keyword>
<sequence length="178" mass="19337">MPNYKPSKPDLDGTRDKRRGSMRVAGSLVGALTKKALGKRGFASAAIITDWATIVGPDLAKHTRPQKLTFPKGKRDSGTVHILTSGPMALQLQHLAPMVIDRINSFFGYGAVAEIRLVQGALTQSEMPKKRHPTRPLTEADESHLSALTAGIEDDAVRERVRRLGIAVLRHSSATKPD</sequence>
<name>A0A437QKJ0_9PROT</name>
<evidence type="ECO:0000313" key="2">
    <source>
        <dbReference type="Proteomes" id="UP000287447"/>
    </source>
</evidence>
<protein>
    <submittedName>
        <fullName evidence="1">DUF721 domain-containing protein</fullName>
    </submittedName>
</protein>
<dbReference type="InterPro" id="IPR007922">
    <property type="entry name" value="DciA-like"/>
</dbReference>
<dbReference type="Pfam" id="PF05258">
    <property type="entry name" value="DciA"/>
    <property type="match status" value="1"/>
</dbReference>
<dbReference type="AlphaFoldDB" id="A0A437QKJ0"/>
<dbReference type="PANTHER" id="PTHR36456">
    <property type="entry name" value="UPF0232 PROTEIN SCO3875"/>
    <property type="match status" value="1"/>
</dbReference>
<dbReference type="PANTHER" id="PTHR36456:SF1">
    <property type="entry name" value="UPF0232 PROTEIN SCO3875"/>
    <property type="match status" value="1"/>
</dbReference>
<dbReference type="RefSeq" id="WP_127767350.1">
    <property type="nucleotide sequence ID" value="NZ_SADE01000003.1"/>
</dbReference>
<dbReference type="InterPro" id="IPR010593">
    <property type="entry name" value="DUF1159"/>
</dbReference>
<reference evidence="2" key="1">
    <citation type="submission" date="2019-01" db="EMBL/GenBank/DDBJ databases">
        <title>Gri0909 isolated from a small marine red alga.</title>
        <authorList>
            <person name="Kim J."/>
            <person name="Jeong S.E."/>
            <person name="Jeon C.O."/>
        </authorList>
    </citation>
    <scope>NUCLEOTIDE SEQUENCE [LARGE SCALE GENOMIC DNA]</scope>
    <source>
        <strain evidence="2">Gri0909</strain>
    </source>
</reference>
<dbReference type="EMBL" id="SADE01000003">
    <property type="protein sequence ID" value="RVU35029.1"/>
    <property type="molecule type" value="Genomic_DNA"/>
</dbReference>
<comment type="caution">
    <text evidence="1">The sequence shown here is derived from an EMBL/GenBank/DDBJ whole genome shotgun (WGS) entry which is preliminary data.</text>
</comment>
<dbReference type="PIRSF" id="PIRSF032064">
    <property type="entry name" value="UCP032064"/>
    <property type="match status" value="1"/>
</dbReference>
<dbReference type="OrthoDB" id="7160947at2"/>
<proteinExistence type="predicted"/>
<gene>
    <name evidence="1" type="ORF">EOI86_19560</name>
</gene>
<evidence type="ECO:0000313" key="1">
    <source>
        <dbReference type="EMBL" id="RVU35029.1"/>
    </source>
</evidence>
<accession>A0A437QKJ0</accession>